<gene>
    <name evidence="2" type="ORF">SOCEGT47_063100</name>
</gene>
<dbReference type="PANTHER" id="PTHR23131">
    <property type="entry name" value="ENDORIBONUCLEASE LACTB2"/>
    <property type="match status" value="1"/>
</dbReference>
<protein>
    <recommendedName>
        <fullName evidence="1">Metallo-beta-lactamase domain-containing protein</fullName>
    </recommendedName>
</protein>
<proteinExistence type="predicted"/>
<feature type="domain" description="Metallo-beta-lactamase" evidence="1">
    <location>
        <begin position="29"/>
        <end position="198"/>
    </location>
</feature>
<dbReference type="OrthoDB" id="9784009at2"/>
<dbReference type="SUPFAM" id="SSF56281">
    <property type="entry name" value="Metallo-hydrolase/oxidoreductase"/>
    <property type="match status" value="1"/>
</dbReference>
<name>A0A4P2Q8E2_SORCE</name>
<evidence type="ECO:0000259" key="1">
    <source>
        <dbReference type="SMART" id="SM00849"/>
    </source>
</evidence>
<dbReference type="InterPro" id="IPR036388">
    <property type="entry name" value="WH-like_DNA-bd_sf"/>
</dbReference>
<dbReference type="InterPro" id="IPR036866">
    <property type="entry name" value="RibonucZ/Hydroxyglut_hydro"/>
</dbReference>
<organism evidence="2 3">
    <name type="scientific">Sorangium cellulosum</name>
    <name type="common">Polyangium cellulosum</name>
    <dbReference type="NCBI Taxonomy" id="56"/>
    <lineage>
        <taxon>Bacteria</taxon>
        <taxon>Pseudomonadati</taxon>
        <taxon>Myxococcota</taxon>
        <taxon>Polyangia</taxon>
        <taxon>Polyangiales</taxon>
        <taxon>Polyangiaceae</taxon>
        <taxon>Sorangium</taxon>
    </lineage>
</organism>
<reference evidence="2 3" key="1">
    <citation type="submission" date="2015-09" db="EMBL/GenBank/DDBJ databases">
        <title>Sorangium comparison.</title>
        <authorList>
            <person name="Zaburannyi N."/>
            <person name="Bunk B."/>
            <person name="Overmann J."/>
            <person name="Mueller R."/>
        </authorList>
    </citation>
    <scope>NUCLEOTIDE SEQUENCE [LARGE SCALE GENOMIC DNA]</scope>
    <source>
        <strain evidence="2 3">So ceGT47</strain>
    </source>
</reference>
<accession>A0A4P2Q8E2</accession>
<sequence length="295" mass="31416">MIRPRAVARGARFVEAFAARTPTLPPATHTNSYALGGREVLLVEPATPYEDERRAWLAWARGLASQGRTVVAIALTHHHPDHVGGARFFAAELGVPVWAHAEAAPRLSDVPIARRLADGDVVRLDGPEPMAVRVLHTPGHAPDHLCFFDEAGGTLIAGDMVAGVGTILIDPREGDMAVYLAQLERLAALGARVALPAHGEPIDAPEALFRRYVAHRLGRERQVLAALGAAAGAAGATGATGATLEELLPVAYADTPRLLWPLARLSLEAHLLKLAREGRAEQREGRWRQAAEGGA</sequence>
<dbReference type="PANTHER" id="PTHR23131:SF0">
    <property type="entry name" value="ENDORIBONUCLEASE LACTB2"/>
    <property type="match status" value="1"/>
</dbReference>
<evidence type="ECO:0000313" key="2">
    <source>
        <dbReference type="EMBL" id="AUX25759.1"/>
    </source>
</evidence>
<dbReference type="SMART" id="SM00849">
    <property type="entry name" value="Lactamase_B"/>
    <property type="match status" value="1"/>
</dbReference>
<dbReference type="Pfam" id="PF00753">
    <property type="entry name" value="Lactamase_B"/>
    <property type="match status" value="1"/>
</dbReference>
<dbReference type="Proteomes" id="UP000295781">
    <property type="component" value="Chromosome"/>
</dbReference>
<dbReference type="Gene3D" id="3.60.15.10">
    <property type="entry name" value="Ribonuclease Z/Hydroxyacylglutathione hydrolase-like"/>
    <property type="match status" value="1"/>
</dbReference>
<dbReference type="Pfam" id="PF17778">
    <property type="entry name" value="WHD_BLACT"/>
    <property type="match status" value="1"/>
</dbReference>
<dbReference type="InterPro" id="IPR041516">
    <property type="entry name" value="LACTB2_WH"/>
</dbReference>
<dbReference type="Gene3D" id="1.10.10.10">
    <property type="entry name" value="Winged helix-like DNA-binding domain superfamily/Winged helix DNA-binding domain"/>
    <property type="match status" value="1"/>
</dbReference>
<dbReference type="RefSeq" id="WP_129352899.1">
    <property type="nucleotide sequence ID" value="NZ_CP012670.1"/>
</dbReference>
<dbReference type="InterPro" id="IPR001279">
    <property type="entry name" value="Metallo-B-lactamas"/>
</dbReference>
<dbReference type="InterPro" id="IPR050662">
    <property type="entry name" value="Sec-metab_biosynth-thioest"/>
</dbReference>
<dbReference type="EMBL" id="CP012670">
    <property type="protein sequence ID" value="AUX25759.1"/>
    <property type="molecule type" value="Genomic_DNA"/>
</dbReference>
<dbReference type="AlphaFoldDB" id="A0A4P2Q8E2"/>
<evidence type="ECO:0000313" key="3">
    <source>
        <dbReference type="Proteomes" id="UP000295781"/>
    </source>
</evidence>